<evidence type="ECO:0000259" key="1">
    <source>
        <dbReference type="SMART" id="SM00421"/>
    </source>
</evidence>
<dbReference type="RefSeq" id="WP_105193448.1">
    <property type="nucleotide sequence ID" value="NZ_PTQZ01000350.1"/>
</dbReference>
<dbReference type="InterPro" id="IPR036388">
    <property type="entry name" value="WH-like_DNA-bd_sf"/>
</dbReference>
<feature type="domain" description="HTH luxR-type" evidence="1">
    <location>
        <begin position="41"/>
        <end position="98"/>
    </location>
</feature>
<organism evidence="2 3">
    <name type="scientific">Amnimonas aquatica</name>
    <dbReference type="NCBI Taxonomy" id="2094561"/>
    <lineage>
        <taxon>Bacteria</taxon>
        <taxon>Pseudomonadati</taxon>
        <taxon>Pseudomonadota</taxon>
        <taxon>Gammaproteobacteria</taxon>
        <taxon>Moraxellales</taxon>
        <taxon>Moraxellaceae</taxon>
        <taxon>Amnimonas</taxon>
    </lineage>
</organism>
<dbReference type="GO" id="GO:0003677">
    <property type="term" value="F:DNA binding"/>
    <property type="evidence" value="ECO:0007669"/>
    <property type="project" value="InterPro"/>
</dbReference>
<gene>
    <name evidence="2" type="ORF">C5O18_09865</name>
</gene>
<dbReference type="InterPro" id="IPR000792">
    <property type="entry name" value="Tscrpt_reg_LuxR_C"/>
</dbReference>
<protein>
    <recommendedName>
        <fullName evidence="1">HTH luxR-type domain-containing protein</fullName>
    </recommendedName>
</protein>
<sequence>MAMPLPADHGLAWPWQRPLILVMVREAGKASPPPERVLRELFGLTPAEARLACVFAAEGDLRRVADQLCLSVETVRTQLKAVFSKTGTGRQSELLRLLAQLAVMTSG</sequence>
<dbReference type="GO" id="GO:0006355">
    <property type="term" value="P:regulation of DNA-templated transcription"/>
    <property type="evidence" value="ECO:0007669"/>
    <property type="project" value="InterPro"/>
</dbReference>
<dbReference type="SUPFAM" id="SSF46894">
    <property type="entry name" value="C-terminal effector domain of the bipartite response regulators"/>
    <property type="match status" value="1"/>
</dbReference>
<evidence type="ECO:0000313" key="2">
    <source>
        <dbReference type="EMBL" id="PQA28395.1"/>
    </source>
</evidence>
<dbReference type="Gene3D" id="1.10.10.10">
    <property type="entry name" value="Winged helix-like DNA-binding domain superfamily/Winged helix DNA-binding domain"/>
    <property type="match status" value="1"/>
</dbReference>
<proteinExistence type="predicted"/>
<accession>A0A2P6AQ89</accession>
<dbReference type="OrthoDB" id="5497412at2"/>
<evidence type="ECO:0000313" key="3">
    <source>
        <dbReference type="Proteomes" id="UP000243900"/>
    </source>
</evidence>
<comment type="caution">
    <text evidence="2">The sequence shown here is derived from an EMBL/GenBank/DDBJ whole genome shotgun (WGS) entry which is preliminary data.</text>
</comment>
<dbReference type="SMART" id="SM00421">
    <property type="entry name" value="HTH_LUXR"/>
    <property type="match status" value="1"/>
</dbReference>
<dbReference type="EMBL" id="PTQZ01000350">
    <property type="protein sequence ID" value="PQA28395.1"/>
    <property type="molecule type" value="Genomic_DNA"/>
</dbReference>
<name>A0A2P6AQ89_9GAMM</name>
<dbReference type="AlphaFoldDB" id="A0A2P6AQ89"/>
<keyword evidence="3" id="KW-1185">Reference proteome</keyword>
<reference evidence="3" key="1">
    <citation type="submission" date="2018-02" db="EMBL/GenBank/DDBJ databases">
        <title>Genome sequencing of Solimonas sp. HR-BB.</title>
        <authorList>
            <person name="Lee Y."/>
            <person name="Jeon C.O."/>
        </authorList>
    </citation>
    <scope>NUCLEOTIDE SEQUENCE [LARGE SCALE GENOMIC DNA]</scope>
    <source>
        <strain evidence="3">HR-E</strain>
    </source>
</reference>
<dbReference type="Proteomes" id="UP000243900">
    <property type="component" value="Unassembled WGS sequence"/>
</dbReference>
<dbReference type="InterPro" id="IPR016032">
    <property type="entry name" value="Sig_transdc_resp-reg_C-effctor"/>
</dbReference>